<evidence type="ECO:0000256" key="1">
    <source>
        <dbReference type="ARBA" id="ARBA00022729"/>
    </source>
</evidence>
<evidence type="ECO:0000313" key="3">
    <source>
        <dbReference type="EMBL" id="NMG04250.1"/>
    </source>
</evidence>
<dbReference type="Pfam" id="PF01497">
    <property type="entry name" value="Peripla_BP_2"/>
    <property type="match status" value="1"/>
</dbReference>
<dbReference type="Gene3D" id="3.40.50.1980">
    <property type="entry name" value="Nitrogenase molybdenum iron protein domain"/>
    <property type="match status" value="2"/>
</dbReference>
<keyword evidence="4" id="KW-1185">Reference proteome</keyword>
<dbReference type="SUPFAM" id="SSF53807">
    <property type="entry name" value="Helical backbone' metal receptor"/>
    <property type="match status" value="1"/>
</dbReference>
<dbReference type="PROSITE" id="PS50983">
    <property type="entry name" value="FE_B12_PBP"/>
    <property type="match status" value="1"/>
</dbReference>
<gene>
    <name evidence="3" type="ORF">GPA21_14935</name>
</gene>
<proteinExistence type="predicted"/>
<feature type="domain" description="Fe/B12 periplasmic-binding" evidence="2">
    <location>
        <begin position="32"/>
        <end position="280"/>
    </location>
</feature>
<dbReference type="PANTHER" id="PTHR30535:SF34">
    <property type="entry name" value="MOLYBDATE-BINDING PROTEIN MOLA"/>
    <property type="match status" value="1"/>
</dbReference>
<evidence type="ECO:0000259" key="2">
    <source>
        <dbReference type="PROSITE" id="PS50983"/>
    </source>
</evidence>
<reference evidence="3" key="1">
    <citation type="submission" date="2019-12" db="EMBL/GenBank/DDBJ databases">
        <title>Comparative genomics gives insights into the taxonomy of the Azoarcus-Aromatoleum group and reveals separate origins of nif in the plant-associated Azoarcus and non-plant-associated Aromatoleum sub-groups.</title>
        <authorList>
            <person name="Lafos M."/>
            <person name="Maluk M."/>
            <person name="Batista M."/>
            <person name="Junghare M."/>
            <person name="Carmona M."/>
            <person name="Faoro H."/>
            <person name="Cruz L.M."/>
            <person name="Battistoni F."/>
            <person name="De Souza E."/>
            <person name="Pedrosa F."/>
            <person name="Chen W.-M."/>
            <person name="Poole P.S."/>
            <person name="Dixon R.A."/>
            <person name="James E.K."/>
        </authorList>
    </citation>
    <scope>NUCLEOTIDE SEQUENCE</scope>
    <source>
        <strain evidence="3">NSC3</strain>
    </source>
</reference>
<keyword evidence="1" id="KW-0732">Signal</keyword>
<dbReference type="AlphaFoldDB" id="A0A972F9E7"/>
<dbReference type="RefSeq" id="WP_168988928.1">
    <property type="nucleotide sequence ID" value="NZ_CAWPHM010000006.1"/>
</dbReference>
<dbReference type="PANTHER" id="PTHR30535">
    <property type="entry name" value="VITAMIN B12-BINDING PROTEIN"/>
    <property type="match status" value="1"/>
</dbReference>
<dbReference type="InterPro" id="IPR054828">
    <property type="entry name" value="Vit_B12_bind_prot"/>
</dbReference>
<dbReference type="InterPro" id="IPR002491">
    <property type="entry name" value="ABC_transptr_periplasmic_BD"/>
</dbReference>
<comment type="caution">
    <text evidence="3">The sequence shown here is derived from an EMBL/GenBank/DDBJ whole genome shotgun (WGS) entry which is preliminary data.</text>
</comment>
<dbReference type="InterPro" id="IPR050902">
    <property type="entry name" value="ABC_Transporter_SBP"/>
</dbReference>
<organism evidence="3 4">
    <name type="scientific">Azoarcus taiwanensis</name>
    <dbReference type="NCBI Taxonomy" id="666964"/>
    <lineage>
        <taxon>Bacteria</taxon>
        <taxon>Pseudomonadati</taxon>
        <taxon>Pseudomonadota</taxon>
        <taxon>Betaproteobacteria</taxon>
        <taxon>Rhodocyclales</taxon>
        <taxon>Zoogloeaceae</taxon>
        <taxon>Azoarcus</taxon>
    </lineage>
</organism>
<evidence type="ECO:0000313" key="4">
    <source>
        <dbReference type="Proteomes" id="UP000599523"/>
    </source>
</evidence>
<accession>A0A972F9E7</accession>
<dbReference type="GO" id="GO:0071281">
    <property type="term" value="P:cellular response to iron ion"/>
    <property type="evidence" value="ECO:0007669"/>
    <property type="project" value="TreeGrafter"/>
</dbReference>
<dbReference type="Proteomes" id="UP000599523">
    <property type="component" value="Unassembled WGS sequence"/>
</dbReference>
<sequence length="289" mass="31937">MQNETKNASDDLEPLVDAAGTTHEAVAAGEARIVSLVPSLTELLCDLGLAPQLVGRTGFCIHPREVVRSIPKVGGTKDVRLDRLRELAPTHVVLNIDENTRDTAQALVDVVPHVIVTHPCAPEDNAALYSLFGGIFGREQEAARLSSGLADALTEAASLRVRVEEERVLYLIWREPWMTVSHQTYIASMLERVGWICLPDVHEPRYPSFEWDAEWLTDVQRVFLSSEPYRFRERHLGEVSSLSGRPASLINGEMVSWYGSRAIAGLRYLTALRAELAGLPATVPALPRV</sequence>
<dbReference type="EMBL" id="WTVM01000105">
    <property type="protein sequence ID" value="NMG04250.1"/>
    <property type="molecule type" value="Genomic_DNA"/>
</dbReference>
<dbReference type="NCBIfam" id="NF038402">
    <property type="entry name" value="TroA_like"/>
    <property type="match status" value="1"/>
</dbReference>
<protein>
    <submittedName>
        <fullName evidence="3">ABC transporter substrate-binding protein</fullName>
    </submittedName>
</protein>
<name>A0A972F9E7_9RHOO</name>